<protein>
    <recommendedName>
        <fullName evidence="1">SET domain-containing protein</fullName>
    </recommendedName>
</protein>
<proteinExistence type="predicted"/>
<name>A0A420XZN7_9PEZI</name>
<dbReference type="PANTHER" id="PTHR13271">
    <property type="entry name" value="UNCHARACTERIZED PUTATIVE METHYLTRANSFERASE"/>
    <property type="match status" value="1"/>
</dbReference>
<keyword evidence="3" id="KW-1185">Reference proteome</keyword>
<dbReference type="InterPro" id="IPR001214">
    <property type="entry name" value="SET_dom"/>
</dbReference>
<organism evidence="2 3">
    <name type="scientific">Coniochaeta pulveracea</name>
    <dbReference type="NCBI Taxonomy" id="177199"/>
    <lineage>
        <taxon>Eukaryota</taxon>
        <taxon>Fungi</taxon>
        <taxon>Dikarya</taxon>
        <taxon>Ascomycota</taxon>
        <taxon>Pezizomycotina</taxon>
        <taxon>Sordariomycetes</taxon>
        <taxon>Sordariomycetidae</taxon>
        <taxon>Coniochaetales</taxon>
        <taxon>Coniochaetaceae</taxon>
        <taxon>Coniochaeta</taxon>
    </lineage>
</organism>
<dbReference type="OrthoDB" id="441812at2759"/>
<dbReference type="InterPro" id="IPR050600">
    <property type="entry name" value="SETD3_SETD6_MTase"/>
</dbReference>
<evidence type="ECO:0000259" key="1">
    <source>
        <dbReference type="PROSITE" id="PS50280"/>
    </source>
</evidence>
<dbReference type="Proteomes" id="UP000275385">
    <property type="component" value="Unassembled WGS sequence"/>
</dbReference>
<dbReference type="GO" id="GO:0005634">
    <property type="term" value="C:nucleus"/>
    <property type="evidence" value="ECO:0007669"/>
    <property type="project" value="TreeGrafter"/>
</dbReference>
<sequence>MKKSNFPVEALPDWCKRYGVELNSIKVADVPGRGIGWITTEDIRHDSEASEPPKPLLVIPGDVIVCREHVGHYAVQNAQFHNLLTAIGYESDRQLILFHILVQLVLSSPDYKGTKLTPNPWTEYISLQPSSVPVPTLWSEAELSLLEATSLEPAVAAQLILLDREFTAIQSKAVSVDFGKEIFEHATLRDWVWVDALYRSRSFELPFSGVSCVPCLDLANHGTGRKAQWQQIEEKETVKLVLKKGAEVKAGEEITISYGEGKPAAEMLFNYGFVEGEGEKKVMVDLDEALAEWARKDGLLKEKLEVFGKSPVLEVMLDEVHGGKGRWKSPFIEFMCVKEEDGLGFRVEAKEGRQERRVIWKEKKDVTRMVGMWDVFMNAQDVRNVVRFRALCVVEGVVEKQLKRLNARDEMEDEKLVKSGDVRRSVLDNVLELRRIEAGILQKVLEAVHEETERLLKDEKVAAEAHTQSAS</sequence>
<reference evidence="2 3" key="1">
    <citation type="submission" date="2018-08" db="EMBL/GenBank/DDBJ databases">
        <title>Draft genome of the lignicolous fungus Coniochaeta pulveracea.</title>
        <authorList>
            <person name="Borstlap C.J."/>
            <person name="De Witt R.N."/>
            <person name="Botha A."/>
            <person name="Volschenk H."/>
        </authorList>
    </citation>
    <scope>NUCLEOTIDE SEQUENCE [LARGE SCALE GENOMIC DNA]</scope>
    <source>
        <strain evidence="2 3">CAB683</strain>
    </source>
</reference>
<dbReference type="CDD" id="cd10527">
    <property type="entry name" value="SET_LSMT"/>
    <property type="match status" value="1"/>
</dbReference>
<dbReference type="GO" id="GO:0016279">
    <property type="term" value="F:protein-lysine N-methyltransferase activity"/>
    <property type="evidence" value="ECO:0007669"/>
    <property type="project" value="TreeGrafter"/>
</dbReference>
<dbReference type="Gene3D" id="3.90.1410.10">
    <property type="entry name" value="set domain protein methyltransferase, domain 1"/>
    <property type="match status" value="1"/>
</dbReference>
<evidence type="ECO:0000313" key="3">
    <source>
        <dbReference type="Proteomes" id="UP000275385"/>
    </source>
</evidence>
<dbReference type="STRING" id="177199.A0A420XZN7"/>
<dbReference type="SUPFAM" id="SSF82199">
    <property type="entry name" value="SET domain"/>
    <property type="match status" value="1"/>
</dbReference>
<gene>
    <name evidence="2" type="ORF">DL546_002137</name>
</gene>
<evidence type="ECO:0000313" key="2">
    <source>
        <dbReference type="EMBL" id="RKU41147.1"/>
    </source>
</evidence>
<dbReference type="PROSITE" id="PS50280">
    <property type="entry name" value="SET"/>
    <property type="match status" value="1"/>
</dbReference>
<comment type="caution">
    <text evidence="2">The sequence shown here is derived from an EMBL/GenBank/DDBJ whole genome shotgun (WGS) entry which is preliminary data.</text>
</comment>
<dbReference type="EMBL" id="QVQW01000081">
    <property type="protein sequence ID" value="RKU41147.1"/>
    <property type="molecule type" value="Genomic_DNA"/>
</dbReference>
<accession>A0A420XZN7</accession>
<feature type="domain" description="SET" evidence="1">
    <location>
        <begin position="23"/>
        <end position="259"/>
    </location>
</feature>
<dbReference type="PANTHER" id="PTHR13271:SF76">
    <property type="entry name" value="SET DOMAIN-CONTAINING PROTEIN 8"/>
    <property type="match status" value="1"/>
</dbReference>
<dbReference type="InterPro" id="IPR046341">
    <property type="entry name" value="SET_dom_sf"/>
</dbReference>
<dbReference type="AlphaFoldDB" id="A0A420XZN7"/>